<organism evidence="1 2">
    <name type="scientific">Portunus trituberculatus</name>
    <name type="common">Swimming crab</name>
    <name type="synonym">Neptunus trituberculatus</name>
    <dbReference type="NCBI Taxonomy" id="210409"/>
    <lineage>
        <taxon>Eukaryota</taxon>
        <taxon>Metazoa</taxon>
        <taxon>Ecdysozoa</taxon>
        <taxon>Arthropoda</taxon>
        <taxon>Crustacea</taxon>
        <taxon>Multicrustacea</taxon>
        <taxon>Malacostraca</taxon>
        <taxon>Eumalacostraca</taxon>
        <taxon>Eucarida</taxon>
        <taxon>Decapoda</taxon>
        <taxon>Pleocyemata</taxon>
        <taxon>Brachyura</taxon>
        <taxon>Eubrachyura</taxon>
        <taxon>Portunoidea</taxon>
        <taxon>Portunidae</taxon>
        <taxon>Portuninae</taxon>
        <taxon>Portunus</taxon>
    </lineage>
</organism>
<dbReference type="Proteomes" id="UP000324222">
    <property type="component" value="Unassembled WGS sequence"/>
</dbReference>
<dbReference type="EMBL" id="VSRR010000771">
    <property type="protein sequence ID" value="MPC19447.1"/>
    <property type="molecule type" value="Genomic_DNA"/>
</dbReference>
<accession>A0A5B7DE04</accession>
<proteinExistence type="predicted"/>
<comment type="caution">
    <text evidence="1">The sequence shown here is derived from an EMBL/GenBank/DDBJ whole genome shotgun (WGS) entry which is preliminary data.</text>
</comment>
<name>A0A5B7DE04_PORTR</name>
<sequence>MEWNLEYFPPLPSLPHSLARVLLFSSRVLIVRAQRRFDNSSPRYSIRVSLARAFDDRDMMGRQKCLQGVGCWSRRDGVSRNSSEASLHAT</sequence>
<reference evidence="1 2" key="1">
    <citation type="submission" date="2019-05" db="EMBL/GenBank/DDBJ databases">
        <title>Another draft genome of Portunus trituberculatus and its Hox gene families provides insights of decapod evolution.</title>
        <authorList>
            <person name="Jeong J.-H."/>
            <person name="Song I."/>
            <person name="Kim S."/>
            <person name="Choi T."/>
            <person name="Kim D."/>
            <person name="Ryu S."/>
            <person name="Kim W."/>
        </authorList>
    </citation>
    <scope>NUCLEOTIDE SEQUENCE [LARGE SCALE GENOMIC DNA]</scope>
    <source>
        <tissue evidence="1">Muscle</tissue>
    </source>
</reference>
<evidence type="ECO:0000313" key="2">
    <source>
        <dbReference type="Proteomes" id="UP000324222"/>
    </source>
</evidence>
<gene>
    <name evidence="1" type="ORF">E2C01_012361</name>
</gene>
<dbReference type="AlphaFoldDB" id="A0A5B7DE04"/>
<evidence type="ECO:0000313" key="1">
    <source>
        <dbReference type="EMBL" id="MPC19447.1"/>
    </source>
</evidence>
<protein>
    <submittedName>
        <fullName evidence="1">Uncharacterized protein</fullName>
    </submittedName>
</protein>
<keyword evidence="2" id="KW-1185">Reference proteome</keyword>